<feature type="region of interest" description="Disordered" evidence="1">
    <location>
        <begin position="1"/>
        <end position="30"/>
    </location>
</feature>
<keyword evidence="3" id="KW-1185">Reference proteome</keyword>
<sequence length="187" mass="20343">MRRSIKGEADQPTRPVLDLPAASYAQSPRGEAARTCGLGSLQKNKGTFASDPTAGNDIDGLGDDPGCKSNVTLHREVSRVFLDNPIERLPADHTQSHFPNRRASGHVLLVSRTPPLHHVSFVMDDPVKGPHLNSNLSVRLRSNYQHGILGTRRRGGPVSTHTQTLLTWASPPGRLGNGHPQYSARRT</sequence>
<dbReference type="Proteomes" id="UP001230504">
    <property type="component" value="Unassembled WGS sequence"/>
</dbReference>
<evidence type="ECO:0000313" key="2">
    <source>
        <dbReference type="EMBL" id="KAK1593130.1"/>
    </source>
</evidence>
<evidence type="ECO:0000313" key="3">
    <source>
        <dbReference type="Proteomes" id="UP001230504"/>
    </source>
</evidence>
<organism evidence="2 3">
    <name type="scientific">Colletotrichum navitas</name>
    <dbReference type="NCBI Taxonomy" id="681940"/>
    <lineage>
        <taxon>Eukaryota</taxon>
        <taxon>Fungi</taxon>
        <taxon>Dikarya</taxon>
        <taxon>Ascomycota</taxon>
        <taxon>Pezizomycotina</taxon>
        <taxon>Sordariomycetes</taxon>
        <taxon>Hypocreomycetidae</taxon>
        <taxon>Glomerellales</taxon>
        <taxon>Glomerellaceae</taxon>
        <taxon>Colletotrichum</taxon>
        <taxon>Colletotrichum graminicola species complex</taxon>
    </lineage>
</organism>
<proteinExistence type="predicted"/>
<evidence type="ECO:0000256" key="1">
    <source>
        <dbReference type="SAM" id="MobiDB-lite"/>
    </source>
</evidence>
<feature type="region of interest" description="Disordered" evidence="1">
    <location>
        <begin position="167"/>
        <end position="187"/>
    </location>
</feature>
<dbReference type="RefSeq" id="XP_060414454.1">
    <property type="nucleotide sequence ID" value="XM_060551365.1"/>
</dbReference>
<feature type="region of interest" description="Disordered" evidence="1">
    <location>
        <begin position="43"/>
        <end position="62"/>
    </location>
</feature>
<accession>A0AAD8PZQ3</accession>
<gene>
    <name evidence="2" type="ORF">LY79DRAFT_188396</name>
</gene>
<reference evidence="2" key="1">
    <citation type="submission" date="2021-06" db="EMBL/GenBank/DDBJ databases">
        <title>Comparative genomics, transcriptomics and evolutionary studies reveal genomic signatures of adaptation to plant cell wall in hemibiotrophic fungi.</title>
        <authorList>
            <consortium name="DOE Joint Genome Institute"/>
            <person name="Baroncelli R."/>
            <person name="Diaz J.F."/>
            <person name="Benocci T."/>
            <person name="Peng M."/>
            <person name="Battaglia E."/>
            <person name="Haridas S."/>
            <person name="Andreopoulos W."/>
            <person name="Labutti K."/>
            <person name="Pangilinan J."/>
            <person name="Floch G.L."/>
            <person name="Makela M.R."/>
            <person name="Henrissat B."/>
            <person name="Grigoriev I.V."/>
            <person name="Crouch J.A."/>
            <person name="De Vries R.P."/>
            <person name="Sukno S.A."/>
            <person name="Thon M.R."/>
        </authorList>
    </citation>
    <scope>NUCLEOTIDE SEQUENCE</scope>
    <source>
        <strain evidence="2">CBS 125086</strain>
    </source>
</reference>
<feature type="compositionally biased region" description="Basic and acidic residues" evidence="1">
    <location>
        <begin position="1"/>
        <end position="11"/>
    </location>
</feature>
<dbReference type="GeneID" id="85435605"/>
<name>A0AAD8PZQ3_9PEZI</name>
<comment type="caution">
    <text evidence="2">The sequence shown here is derived from an EMBL/GenBank/DDBJ whole genome shotgun (WGS) entry which is preliminary data.</text>
</comment>
<dbReference type="AlphaFoldDB" id="A0AAD8PZQ3"/>
<protein>
    <submittedName>
        <fullName evidence="2">Uncharacterized protein</fullName>
    </submittedName>
</protein>
<dbReference type="EMBL" id="JAHLJV010000027">
    <property type="protein sequence ID" value="KAK1593130.1"/>
    <property type="molecule type" value="Genomic_DNA"/>
</dbReference>